<evidence type="ECO:0000256" key="1">
    <source>
        <dbReference type="ARBA" id="ARBA00009437"/>
    </source>
</evidence>
<dbReference type="Proteomes" id="UP001165378">
    <property type="component" value="Unassembled WGS sequence"/>
</dbReference>
<evidence type="ECO:0000256" key="4">
    <source>
        <dbReference type="ARBA" id="ARBA00023163"/>
    </source>
</evidence>
<dbReference type="PROSITE" id="PS50931">
    <property type="entry name" value="HTH_LYSR"/>
    <property type="match status" value="1"/>
</dbReference>
<dbReference type="InterPro" id="IPR036390">
    <property type="entry name" value="WH_DNA-bd_sf"/>
</dbReference>
<dbReference type="PANTHER" id="PTHR30346:SF0">
    <property type="entry name" value="HCA OPERON TRANSCRIPTIONAL ACTIVATOR HCAR"/>
    <property type="match status" value="1"/>
</dbReference>
<evidence type="ECO:0000313" key="7">
    <source>
        <dbReference type="EMBL" id="MCF2528037.1"/>
    </source>
</evidence>
<dbReference type="RefSeq" id="WP_235052198.1">
    <property type="nucleotide sequence ID" value="NZ_JAKFHA010000005.1"/>
</dbReference>
<dbReference type="SUPFAM" id="SSF53850">
    <property type="entry name" value="Periplasmic binding protein-like II"/>
    <property type="match status" value="1"/>
</dbReference>
<organism evidence="7 8">
    <name type="scientific">Yinghuangia soli</name>
    <dbReference type="NCBI Taxonomy" id="2908204"/>
    <lineage>
        <taxon>Bacteria</taxon>
        <taxon>Bacillati</taxon>
        <taxon>Actinomycetota</taxon>
        <taxon>Actinomycetes</taxon>
        <taxon>Kitasatosporales</taxon>
        <taxon>Streptomycetaceae</taxon>
        <taxon>Yinghuangia</taxon>
    </lineage>
</organism>
<dbReference type="GO" id="GO:0003677">
    <property type="term" value="F:DNA binding"/>
    <property type="evidence" value="ECO:0007669"/>
    <property type="project" value="UniProtKB-KW"/>
</dbReference>
<keyword evidence="4" id="KW-0804">Transcription</keyword>
<name>A0AA41PYR3_9ACTN</name>
<dbReference type="PRINTS" id="PR00039">
    <property type="entry name" value="HTHLYSR"/>
</dbReference>
<keyword evidence="8" id="KW-1185">Reference proteome</keyword>
<proteinExistence type="inferred from homology"/>
<evidence type="ECO:0000256" key="3">
    <source>
        <dbReference type="ARBA" id="ARBA00023125"/>
    </source>
</evidence>
<keyword evidence="2" id="KW-0805">Transcription regulation</keyword>
<dbReference type="InterPro" id="IPR036388">
    <property type="entry name" value="WH-like_DNA-bd_sf"/>
</dbReference>
<evidence type="ECO:0000259" key="6">
    <source>
        <dbReference type="PROSITE" id="PS50931"/>
    </source>
</evidence>
<feature type="region of interest" description="Disordered" evidence="5">
    <location>
        <begin position="173"/>
        <end position="192"/>
    </location>
</feature>
<evidence type="ECO:0000256" key="2">
    <source>
        <dbReference type="ARBA" id="ARBA00023015"/>
    </source>
</evidence>
<dbReference type="SUPFAM" id="SSF46785">
    <property type="entry name" value="Winged helix' DNA-binding domain"/>
    <property type="match status" value="1"/>
</dbReference>
<comment type="similarity">
    <text evidence="1">Belongs to the LysR transcriptional regulatory family.</text>
</comment>
<evidence type="ECO:0000313" key="8">
    <source>
        <dbReference type="Proteomes" id="UP001165378"/>
    </source>
</evidence>
<reference evidence="7" key="1">
    <citation type="submission" date="2022-01" db="EMBL/GenBank/DDBJ databases">
        <title>Genome-Based Taxonomic Classification of the Phylum Actinobacteria.</title>
        <authorList>
            <person name="Gao Y."/>
        </authorList>
    </citation>
    <scope>NUCLEOTIDE SEQUENCE</scope>
    <source>
        <strain evidence="7">KLBMP 8922</strain>
    </source>
</reference>
<dbReference type="EMBL" id="JAKFHA010000005">
    <property type="protein sequence ID" value="MCF2528037.1"/>
    <property type="molecule type" value="Genomic_DNA"/>
</dbReference>
<dbReference type="AlphaFoldDB" id="A0AA41PYR3"/>
<sequence>MNLVAHLTCFVAVAEELHFGRAAARLGMAQPPLSQRIRRLEAELGVRLFARSSRHVALTPAGRALVDEAYDILARVQRIYALGSEAGGGLRAGIPGDLDGSVVAALIAAFRARRPDLLLDLVPLATPEQARRIVAGALDVGIVRHPCEAPGLAFGPMLAQPLGVLLPADARDEEGRSGAAADGPSGGGPELHLPDLNGRAAVVFPRDEAPGAYDELMAACRLHGFAPGVVHEAPSPQFALGLVLAGTALALVPRGAEAPGTVWRTVAGASLALRTSCVWRHGDESPPGVEDFAAVAAEVLCREAGMSRLDAAAPRRVVVRPASGFFA</sequence>
<dbReference type="CDD" id="cd08414">
    <property type="entry name" value="PBP2_LTTR_aromatics_like"/>
    <property type="match status" value="1"/>
</dbReference>
<dbReference type="GO" id="GO:0003700">
    <property type="term" value="F:DNA-binding transcription factor activity"/>
    <property type="evidence" value="ECO:0007669"/>
    <property type="project" value="InterPro"/>
</dbReference>
<dbReference type="GO" id="GO:0032993">
    <property type="term" value="C:protein-DNA complex"/>
    <property type="evidence" value="ECO:0007669"/>
    <property type="project" value="TreeGrafter"/>
</dbReference>
<comment type="caution">
    <text evidence="7">The sequence shown here is derived from an EMBL/GenBank/DDBJ whole genome shotgun (WGS) entry which is preliminary data.</text>
</comment>
<gene>
    <name evidence="7" type="ORF">LZ495_12505</name>
</gene>
<dbReference type="Gene3D" id="3.40.190.10">
    <property type="entry name" value="Periplasmic binding protein-like II"/>
    <property type="match status" value="2"/>
</dbReference>
<feature type="domain" description="HTH lysR-type" evidence="6">
    <location>
        <begin position="1"/>
        <end position="59"/>
    </location>
</feature>
<keyword evidence="3" id="KW-0238">DNA-binding</keyword>
<dbReference type="Gene3D" id="1.10.10.10">
    <property type="entry name" value="Winged helix-like DNA-binding domain superfamily/Winged helix DNA-binding domain"/>
    <property type="match status" value="1"/>
</dbReference>
<dbReference type="Pfam" id="PF03466">
    <property type="entry name" value="LysR_substrate"/>
    <property type="match status" value="1"/>
</dbReference>
<dbReference type="PANTHER" id="PTHR30346">
    <property type="entry name" value="TRANSCRIPTIONAL DUAL REGULATOR HCAR-RELATED"/>
    <property type="match status" value="1"/>
</dbReference>
<protein>
    <submittedName>
        <fullName evidence="7">LysR substrate-binding domain-containing protein</fullName>
    </submittedName>
</protein>
<accession>A0AA41PYR3</accession>
<dbReference type="Pfam" id="PF00126">
    <property type="entry name" value="HTH_1"/>
    <property type="match status" value="1"/>
</dbReference>
<dbReference type="InterPro" id="IPR005119">
    <property type="entry name" value="LysR_subst-bd"/>
</dbReference>
<dbReference type="FunFam" id="1.10.10.10:FF:000001">
    <property type="entry name" value="LysR family transcriptional regulator"/>
    <property type="match status" value="1"/>
</dbReference>
<evidence type="ECO:0000256" key="5">
    <source>
        <dbReference type="SAM" id="MobiDB-lite"/>
    </source>
</evidence>
<dbReference type="InterPro" id="IPR000847">
    <property type="entry name" value="LysR_HTH_N"/>
</dbReference>